<keyword evidence="1" id="KW-0812">Transmembrane</keyword>
<proteinExistence type="predicted"/>
<accession>A0A1F5N0P0</accession>
<evidence type="ECO:0000256" key="1">
    <source>
        <dbReference type="SAM" id="Phobius"/>
    </source>
</evidence>
<gene>
    <name evidence="2" type="ORF">A2617_03735</name>
</gene>
<sequence length="168" mass="18936">MGSRKLGKFSRIIAAVYILVIGIFILINQFIELAAPQKSGDSITDLLKLPTLIISTIMAFVWSSLWIYAAYILFRNKRDNFLTILILIILSSLGVVGLGYIIAQYQAPSQIVYNPLPMLIFYLLPAFLIFISLKNEPGNKESSVESARRILGEHVRHLSDEELHKSLK</sequence>
<reference evidence="2 3" key="1">
    <citation type="journal article" date="2016" name="Nat. Commun.">
        <title>Thousands of microbial genomes shed light on interconnected biogeochemical processes in an aquifer system.</title>
        <authorList>
            <person name="Anantharaman K."/>
            <person name="Brown C.T."/>
            <person name="Hug L.A."/>
            <person name="Sharon I."/>
            <person name="Castelle C.J."/>
            <person name="Probst A.J."/>
            <person name="Thomas B.C."/>
            <person name="Singh A."/>
            <person name="Wilkins M.J."/>
            <person name="Karaoz U."/>
            <person name="Brodie E.L."/>
            <person name="Williams K.H."/>
            <person name="Hubbard S.S."/>
            <person name="Banfield J.F."/>
        </authorList>
    </citation>
    <scope>NUCLEOTIDE SEQUENCE [LARGE SCALE GENOMIC DNA]</scope>
</reference>
<dbReference type="EMBL" id="MFEC01000017">
    <property type="protein sequence ID" value="OGE71197.1"/>
    <property type="molecule type" value="Genomic_DNA"/>
</dbReference>
<evidence type="ECO:0000313" key="3">
    <source>
        <dbReference type="Proteomes" id="UP000177135"/>
    </source>
</evidence>
<organism evidence="2 3">
    <name type="scientific">Candidatus Daviesbacteria bacterium RIFOXYD1_FULL_41_10</name>
    <dbReference type="NCBI Taxonomy" id="1797801"/>
    <lineage>
        <taxon>Bacteria</taxon>
        <taxon>Candidatus Daviesiibacteriota</taxon>
    </lineage>
</organism>
<protein>
    <submittedName>
        <fullName evidence="2">Uncharacterized protein</fullName>
    </submittedName>
</protein>
<dbReference type="Proteomes" id="UP000177135">
    <property type="component" value="Unassembled WGS sequence"/>
</dbReference>
<keyword evidence="1" id="KW-1133">Transmembrane helix</keyword>
<dbReference type="AlphaFoldDB" id="A0A1F5N0P0"/>
<evidence type="ECO:0000313" key="2">
    <source>
        <dbReference type="EMBL" id="OGE71197.1"/>
    </source>
</evidence>
<name>A0A1F5N0P0_9BACT</name>
<comment type="caution">
    <text evidence="2">The sequence shown here is derived from an EMBL/GenBank/DDBJ whole genome shotgun (WGS) entry which is preliminary data.</text>
</comment>
<feature type="transmembrane region" description="Helical" evidence="1">
    <location>
        <begin position="12"/>
        <end position="31"/>
    </location>
</feature>
<keyword evidence="1" id="KW-0472">Membrane</keyword>
<feature type="transmembrane region" description="Helical" evidence="1">
    <location>
        <begin position="51"/>
        <end position="74"/>
    </location>
</feature>
<feature type="transmembrane region" description="Helical" evidence="1">
    <location>
        <begin position="115"/>
        <end position="133"/>
    </location>
</feature>
<feature type="transmembrane region" description="Helical" evidence="1">
    <location>
        <begin position="81"/>
        <end position="103"/>
    </location>
</feature>